<accession>A0AB34CP84</accession>
<protein>
    <submittedName>
        <fullName evidence="1">Uncharacterized protein</fullName>
    </submittedName>
</protein>
<dbReference type="AlphaFoldDB" id="A0AB34CP84"/>
<keyword evidence="2" id="KW-1185">Reference proteome</keyword>
<name>A0AB34CP84_9GAMM</name>
<gene>
    <name evidence="1" type="ORF">F3I20_01555</name>
</gene>
<comment type="caution">
    <text evidence="1">The sequence shown here is derived from an EMBL/GenBank/DDBJ whole genome shotgun (WGS) entry which is preliminary data.</text>
</comment>
<dbReference type="Proteomes" id="UP000324255">
    <property type="component" value="Unassembled WGS sequence"/>
</dbReference>
<evidence type="ECO:0000313" key="1">
    <source>
        <dbReference type="EMBL" id="KAA6129013.1"/>
    </source>
</evidence>
<dbReference type="EMBL" id="VWVM01000001">
    <property type="protein sequence ID" value="KAA6129013.1"/>
    <property type="molecule type" value="Genomic_DNA"/>
</dbReference>
<evidence type="ECO:0000313" key="2">
    <source>
        <dbReference type="Proteomes" id="UP000324255"/>
    </source>
</evidence>
<proteinExistence type="predicted"/>
<reference evidence="1 2" key="1">
    <citation type="submission" date="2019-09" db="EMBL/GenBank/DDBJ databases">
        <title>Genomic diversity of phyloplane-associated Pantoea species in Pakistan cotton crop.</title>
        <authorList>
            <person name="Tufail M.R."/>
            <person name="Cook D.R."/>
        </authorList>
    </citation>
    <scope>NUCLEOTIDE SEQUENCE [LARGE SCALE GENOMIC DNA]</scope>
    <source>
        <strain evidence="1 2">B_8</strain>
    </source>
</reference>
<dbReference type="RefSeq" id="WP_150019174.1">
    <property type="nucleotide sequence ID" value="NZ_VWVM01000001.1"/>
</dbReference>
<sequence length="62" mass="6772">MFDLIKHLVKKNIHHAVSDNGNITVTHDLDLEDVSEVDALPDNLNVGGWLDLRGTRVNAGPA</sequence>
<organism evidence="1 2">
    <name type="scientific">Candidatus Pantoea gossypiicola</name>
    <dbReference type="NCBI Taxonomy" id="2608008"/>
    <lineage>
        <taxon>Bacteria</taxon>
        <taxon>Pseudomonadati</taxon>
        <taxon>Pseudomonadota</taxon>
        <taxon>Gammaproteobacteria</taxon>
        <taxon>Enterobacterales</taxon>
        <taxon>Erwiniaceae</taxon>
        <taxon>Pantoea</taxon>
    </lineage>
</organism>